<reference evidence="1 2" key="1">
    <citation type="submission" date="2021-06" db="EMBL/GenBank/DDBJ databases">
        <authorList>
            <person name="Palmer J.M."/>
        </authorList>
    </citation>
    <scope>NUCLEOTIDE SEQUENCE [LARGE SCALE GENOMIC DNA]</scope>
    <source>
        <strain evidence="1 2">MEX-2019</strain>
        <tissue evidence="1">Muscle</tissue>
    </source>
</reference>
<gene>
    <name evidence="1" type="ORF">CRENBAI_011379</name>
</gene>
<keyword evidence="2" id="KW-1185">Reference proteome</keyword>
<evidence type="ECO:0000313" key="1">
    <source>
        <dbReference type="EMBL" id="KAK5607790.1"/>
    </source>
</evidence>
<dbReference type="EMBL" id="JAHHUM010001947">
    <property type="protein sequence ID" value="KAK5607790.1"/>
    <property type="molecule type" value="Genomic_DNA"/>
</dbReference>
<protein>
    <submittedName>
        <fullName evidence="1">Uncharacterized protein</fullName>
    </submittedName>
</protein>
<accession>A0AAV9RFQ5</accession>
<comment type="caution">
    <text evidence="1">The sequence shown here is derived from an EMBL/GenBank/DDBJ whole genome shotgun (WGS) entry which is preliminary data.</text>
</comment>
<evidence type="ECO:0000313" key="2">
    <source>
        <dbReference type="Proteomes" id="UP001311232"/>
    </source>
</evidence>
<dbReference type="AlphaFoldDB" id="A0AAV9RFQ5"/>
<proteinExistence type="predicted"/>
<sequence length="98" mass="10680">LFHTGPQQSWKERQRECLLLASTHNSSNWILKAALADFPHGLEKKARTTSHAFLCAHPGSKSYPAALRPLKELNGPLLYGLAGPAKSPSPQLRRLAAG</sequence>
<dbReference type="Proteomes" id="UP001311232">
    <property type="component" value="Unassembled WGS sequence"/>
</dbReference>
<name>A0AAV9RFQ5_9TELE</name>
<feature type="non-terminal residue" evidence="1">
    <location>
        <position position="1"/>
    </location>
</feature>
<organism evidence="1 2">
    <name type="scientific">Crenichthys baileyi</name>
    <name type="common">White River springfish</name>
    <dbReference type="NCBI Taxonomy" id="28760"/>
    <lineage>
        <taxon>Eukaryota</taxon>
        <taxon>Metazoa</taxon>
        <taxon>Chordata</taxon>
        <taxon>Craniata</taxon>
        <taxon>Vertebrata</taxon>
        <taxon>Euteleostomi</taxon>
        <taxon>Actinopterygii</taxon>
        <taxon>Neopterygii</taxon>
        <taxon>Teleostei</taxon>
        <taxon>Neoteleostei</taxon>
        <taxon>Acanthomorphata</taxon>
        <taxon>Ovalentaria</taxon>
        <taxon>Atherinomorphae</taxon>
        <taxon>Cyprinodontiformes</taxon>
        <taxon>Goodeidae</taxon>
        <taxon>Crenichthys</taxon>
    </lineage>
</organism>